<organism evidence="7 8">
    <name type="scientific">Candidatus Accumulibacter proximus</name>
    <dbReference type="NCBI Taxonomy" id="2954385"/>
    <lineage>
        <taxon>Bacteria</taxon>
        <taxon>Pseudomonadati</taxon>
        <taxon>Pseudomonadota</taxon>
        <taxon>Betaproteobacteria</taxon>
        <taxon>Candidatus Accumulibacter</taxon>
    </lineage>
</organism>
<sequence length="638" mass="69643">MSQIEQLRISGQLPSPKGVALAIMKISRREDATLDELARVVQTDPALSSRLLRLANAAACAGRPVASIREAVLRLGMSAVIQLAMGFSLVDQYLSGACPAFDYPGFWSHSLFMAVASRELGRTVRVSSPDELFACGLLAQIGTLALVTAYPADYAALTTVPRHGVALLELERERLGIDRTELTAAIMADCGIPKSLAEPVYYHESPETSGFLAGSRPDQLAHLFFQARRMADLGGSPAAERHSGISEVMRLGSRIGLDATAIGEVFDRVVSQWQEWSELLKLPATPLPSFEAMANAPLPRPEQETDTSAARKRVLLVEDEPTSRMLTEALLSHVLDCTVFTAENGRDALAVAVEMLPQIVITDWLMPIMDGLEFCRALRDTDWGQSMYVIMLTGEETDEKIIEAFEAGVDDYVIKPISPRALSARMRAAQHYTKLLEAWENDRAQLKQFAAELAVSNRRLEHAAMTDLLTGLPNRRAGMEALQRFWNASQRTGQPVAALMIDVDHFKSINDQHGHAIGDQVLQAVARAIQAAARKDDSVSRIGGEEFLLVCHDADPRAALLAAERLRRMVRELRITVANVQVQSSVSIGVANRENGMVEPDDMLRAADKALYAAKKAGRNRVCLFAGGKTHCANSNAA</sequence>
<dbReference type="CDD" id="cd01949">
    <property type="entry name" value="GGDEF"/>
    <property type="match status" value="1"/>
</dbReference>
<dbReference type="PANTHER" id="PTHR45138:SF9">
    <property type="entry name" value="DIGUANYLATE CYCLASE DGCM-RELATED"/>
    <property type="match status" value="1"/>
</dbReference>
<dbReference type="SUPFAM" id="SSF55073">
    <property type="entry name" value="Nucleotide cyclase"/>
    <property type="match status" value="1"/>
</dbReference>
<dbReference type="PROSITE" id="PS51833">
    <property type="entry name" value="HDOD"/>
    <property type="match status" value="1"/>
</dbReference>
<evidence type="ECO:0000256" key="3">
    <source>
        <dbReference type="PROSITE-ProRule" id="PRU00169"/>
    </source>
</evidence>
<dbReference type="GO" id="GO:0000160">
    <property type="term" value="P:phosphorelay signal transduction system"/>
    <property type="evidence" value="ECO:0007669"/>
    <property type="project" value="InterPro"/>
</dbReference>
<dbReference type="SMART" id="SM00448">
    <property type="entry name" value="REC"/>
    <property type="match status" value="1"/>
</dbReference>
<dbReference type="Pfam" id="PF00072">
    <property type="entry name" value="Response_reg"/>
    <property type="match status" value="1"/>
</dbReference>
<dbReference type="NCBIfam" id="TIGR00254">
    <property type="entry name" value="GGDEF"/>
    <property type="match status" value="1"/>
</dbReference>
<dbReference type="EMBL" id="JADJMH010000001">
    <property type="protein sequence ID" value="MBK7673868.1"/>
    <property type="molecule type" value="Genomic_DNA"/>
</dbReference>
<feature type="modified residue" description="4-aspartylphosphate" evidence="3">
    <location>
        <position position="363"/>
    </location>
</feature>
<dbReference type="SUPFAM" id="SSF52172">
    <property type="entry name" value="CheY-like"/>
    <property type="match status" value="1"/>
</dbReference>
<dbReference type="InterPro" id="IPR001789">
    <property type="entry name" value="Sig_transdc_resp-reg_receiver"/>
</dbReference>
<evidence type="ECO:0000259" key="4">
    <source>
        <dbReference type="PROSITE" id="PS50110"/>
    </source>
</evidence>
<dbReference type="FunFam" id="3.30.70.270:FF:000001">
    <property type="entry name" value="Diguanylate cyclase domain protein"/>
    <property type="match status" value="1"/>
</dbReference>
<dbReference type="GO" id="GO:1902201">
    <property type="term" value="P:negative regulation of bacterial-type flagellum-dependent cell motility"/>
    <property type="evidence" value="ECO:0007669"/>
    <property type="project" value="TreeGrafter"/>
</dbReference>
<protein>
    <recommendedName>
        <fullName evidence="1">diguanylate cyclase</fullName>
        <ecNumber evidence="1">2.7.7.65</ecNumber>
    </recommendedName>
</protein>
<dbReference type="InterPro" id="IPR029787">
    <property type="entry name" value="Nucleotide_cyclase"/>
</dbReference>
<name>A0A935UFY3_9PROT</name>
<proteinExistence type="predicted"/>
<dbReference type="Gene3D" id="1.10.3210.10">
    <property type="entry name" value="Hypothetical protein af1432"/>
    <property type="match status" value="1"/>
</dbReference>
<dbReference type="SMART" id="SM00267">
    <property type="entry name" value="GGDEF"/>
    <property type="match status" value="1"/>
</dbReference>
<gene>
    <name evidence="7" type="ORF">IPJ27_03390</name>
</gene>
<evidence type="ECO:0000256" key="2">
    <source>
        <dbReference type="ARBA" id="ARBA00034247"/>
    </source>
</evidence>
<evidence type="ECO:0000256" key="1">
    <source>
        <dbReference type="ARBA" id="ARBA00012528"/>
    </source>
</evidence>
<evidence type="ECO:0000313" key="8">
    <source>
        <dbReference type="Proteomes" id="UP000697998"/>
    </source>
</evidence>
<feature type="domain" description="GGDEF" evidence="5">
    <location>
        <begin position="494"/>
        <end position="627"/>
    </location>
</feature>
<keyword evidence="3" id="KW-0597">Phosphoprotein</keyword>
<dbReference type="PROSITE" id="PS50110">
    <property type="entry name" value="RESPONSE_REGULATORY"/>
    <property type="match status" value="1"/>
</dbReference>
<feature type="domain" description="HDOD" evidence="6">
    <location>
        <begin position="13"/>
        <end position="206"/>
    </location>
</feature>
<evidence type="ECO:0000259" key="6">
    <source>
        <dbReference type="PROSITE" id="PS51833"/>
    </source>
</evidence>
<dbReference type="Pfam" id="PF08668">
    <property type="entry name" value="HDOD"/>
    <property type="match status" value="1"/>
</dbReference>
<dbReference type="InterPro" id="IPR050469">
    <property type="entry name" value="Diguanylate_Cyclase"/>
</dbReference>
<dbReference type="InterPro" id="IPR000160">
    <property type="entry name" value="GGDEF_dom"/>
</dbReference>
<dbReference type="InterPro" id="IPR043128">
    <property type="entry name" value="Rev_trsase/Diguanyl_cyclase"/>
</dbReference>
<dbReference type="PANTHER" id="PTHR45138">
    <property type="entry name" value="REGULATORY COMPONENTS OF SENSORY TRANSDUCTION SYSTEM"/>
    <property type="match status" value="1"/>
</dbReference>
<dbReference type="Pfam" id="PF00990">
    <property type="entry name" value="GGDEF"/>
    <property type="match status" value="1"/>
</dbReference>
<accession>A0A935UFY3</accession>
<dbReference type="CDD" id="cd17574">
    <property type="entry name" value="REC_OmpR"/>
    <property type="match status" value="1"/>
</dbReference>
<comment type="caution">
    <text evidence="7">The sequence shown here is derived from an EMBL/GenBank/DDBJ whole genome shotgun (WGS) entry which is preliminary data.</text>
</comment>
<dbReference type="Gene3D" id="3.40.50.2300">
    <property type="match status" value="1"/>
</dbReference>
<reference evidence="7 8" key="1">
    <citation type="submission" date="2020-10" db="EMBL/GenBank/DDBJ databases">
        <title>Connecting structure to function with the recovery of over 1000 high-quality activated sludge metagenome-assembled genomes encoding full-length rRNA genes using long-read sequencing.</title>
        <authorList>
            <person name="Singleton C.M."/>
            <person name="Petriglieri F."/>
            <person name="Kristensen J.M."/>
            <person name="Kirkegaard R.H."/>
            <person name="Michaelsen T.Y."/>
            <person name="Andersen M.H."/>
            <person name="Karst S.M."/>
            <person name="Dueholm M.S."/>
            <person name="Nielsen P.H."/>
            <person name="Albertsen M."/>
        </authorList>
    </citation>
    <scope>NUCLEOTIDE SEQUENCE [LARGE SCALE GENOMIC DNA]</scope>
    <source>
        <strain evidence="7">EsbW_18-Q3-R4-48_BATAC.285</strain>
    </source>
</reference>
<dbReference type="PROSITE" id="PS50887">
    <property type="entry name" value="GGDEF"/>
    <property type="match status" value="1"/>
</dbReference>
<dbReference type="GO" id="GO:0005886">
    <property type="term" value="C:plasma membrane"/>
    <property type="evidence" value="ECO:0007669"/>
    <property type="project" value="TreeGrafter"/>
</dbReference>
<evidence type="ECO:0000259" key="5">
    <source>
        <dbReference type="PROSITE" id="PS50887"/>
    </source>
</evidence>
<dbReference type="Gene3D" id="3.30.70.270">
    <property type="match status" value="1"/>
</dbReference>
<dbReference type="AlphaFoldDB" id="A0A935UFY3"/>
<dbReference type="InterPro" id="IPR011006">
    <property type="entry name" value="CheY-like_superfamily"/>
</dbReference>
<comment type="catalytic activity">
    <reaction evidence="2">
        <text>2 GTP = 3',3'-c-di-GMP + 2 diphosphate</text>
        <dbReference type="Rhea" id="RHEA:24898"/>
        <dbReference type="ChEBI" id="CHEBI:33019"/>
        <dbReference type="ChEBI" id="CHEBI:37565"/>
        <dbReference type="ChEBI" id="CHEBI:58805"/>
        <dbReference type="EC" id="2.7.7.65"/>
    </reaction>
</comment>
<dbReference type="Proteomes" id="UP000697998">
    <property type="component" value="Unassembled WGS sequence"/>
</dbReference>
<feature type="domain" description="Response regulatory" evidence="4">
    <location>
        <begin position="313"/>
        <end position="430"/>
    </location>
</feature>
<evidence type="ECO:0000313" key="7">
    <source>
        <dbReference type="EMBL" id="MBK7673868.1"/>
    </source>
</evidence>
<dbReference type="InterPro" id="IPR013976">
    <property type="entry name" value="HDOD"/>
</dbReference>
<dbReference type="GO" id="GO:0043709">
    <property type="term" value="P:cell adhesion involved in single-species biofilm formation"/>
    <property type="evidence" value="ECO:0007669"/>
    <property type="project" value="TreeGrafter"/>
</dbReference>
<dbReference type="GO" id="GO:0052621">
    <property type="term" value="F:diguanylate cyclase activity"/>
    <property type="evidence" value="ECO:0007669"/>
    <property type="project" value="UniProtKB-EC"/>
</dbReference>
<dbReference type="EC" id="2.7.7.65" evidence="1"/>
<dbReference type="SUPFAM" id="SSF109604">
    <property type="entry name" value="HD-domain/PDEase-like"/>
    <property type="match status" value="1"/>
</dbReference>